<dbReference type="Proteomes" id="UP000254711">
    <property type="component" value="Unassembled WGS sequence"/>
</dbReference>
<dbReference type="EMBL" id="QQSY01000002">
    <property type="protein sequence ID" value="RDI98727.1"/>
    <property type="molecule type" value="Genomic_DNA"/>
</dbReference>
<keyword evidence="1" id="KW-0808">Transferase</keyword>
<accession>A0A370K8H4</accession>
<dbReference type="GO" id="GO:0008168">
    <property type="term" value="F:methyltransferase activity"/>
    <property type="evidence" value="ECO:0007669"/>
    <property type="project" value="UniProtKB-KW"/>
</dbReference>
<reference evidence="1 2" key="1">
    <citation type="submission" date="2018-07" db="EMBL/GenBank/DDBJ databases">
        <title>Dyella solisilvae sp. nov., isolated from the pine and broad-leaved mixed forest soil.</title>
        <authorList>
            <person name="Gao Z."/>
            <person name="Qiu L."/>
        </authorList>
    </citation>
    <scope>NUCLEOTIDE SEQUENCE [LARGE SCALE GENOMIC DNA]</scope>
    <source>
        <strain evidence="1 2">DHG54</strain>
    </source>
</reference>
<keyword evidence="2" id="KW-1185">Reference proteome</keyword>
<dbReference type="AlphaFoldDB" id="A0A370K8H4"/>
<keyword evidence="1" id="KW-0489">Methyltransferase</keyword>
<dbReference type="RefSeq" id="WP_114824816.1">
    <property type="nucleotide sequence ID" value="NZ_QQSY01000002.1"/>
</dbReference>
<dbReference type="GO" id="GO:0032259">
    <property type="term" value="P:methylation"/>
    <property type="evidence" value="ECO:0007669"/>
    <property type="project" value="UniProtKB-KW"/>
</dbReference>
<name>A0A370K8H4_9GAMM</name>
<evidence type="ECO:0000313" key="1">
    <source>
        <dbReference type="EMBL" id="RDI98727.1"/>
    </source>
</evidence>
<dbReference type="Pfam" id="PF13578">
    <property type="entry name" value="Methyltransf_24"/>
    <property type="match status" value="1"/>
</dbReference>
<proteinExistence type="predicted"/>
<organism evidence="1 2">
    <name type="scientific">Dyella solisilvae</name>
    <dbReference type="NCBI Taxonomy" id="1920168"/>
    <lineage>
        <taxon>Bacteria</taxon>
        <taxon>Pseudomonadati</taxon>
        <taxon>Pseudomonadota</taxon>
        <taxon>Gammaproteobacteria</taxon>
        <taxon>Lysobacterales</taxon>
        <taxon>Rhodanobacteraceae</taxon>
        <taxon>Dyella</taxon>
    </lineage>
</organism>
<gene>
    <name evidence="1" type="ORF">DVT68_09415</name>
</gene>
<comment type="caution">
    <text evidence="1">The sequence shown here is derived from an EMBL/GenBank/DDBJ whole genome shotgun (WGS) entry which is preliminary data.</text>
</comment>
<evidence type="ECO:0000313" key="2">
    <source>
        <dbReference type="Proteomes" id="UP000254711"/>
    </source>
</evidence>
<dbReference type="OrthoDB" id="2469560at2"/>
<protein>
    <submittedName>
        <fullName evidence="1">Class I SAM-dependent methyltransferase</fullName>
    </submittedName>
</protein>
<sequence length="297" mass="33297">MNRFWHRYLKPLIDTAQPHQLIEIGADRGWNTRNILTYCRQTGARADIIDPAPQASLHQVLADFGPAEYRYHPLKSVAAIPQLDTPDLALIDGDHNWATVYSELTLLQARAEQQNLPPPIVLGHDVAWPYARRDMYYNPDDLDASQKHAHAYMGMLPGVNELVEQGMNGVLANALHEGGPRNGVLTAYEDYIESSGIDYTFRKLPFFNGLGILVPAARMTPRLQALIDSFFTAESLQEACMAIEADSMHLRAILTQTESCLTRRTAALERAREAIDLQRQRILELERLLAARASTPA</sequence>